<dbReference type="GO" id="GO:0008194">
    <property type="term" value="F:UDP-glycosyltransferase activity"/>
    <property type="evidence" value="ECO:0007669"/>
    <property type="project" value="InterPro"/>
</dbReference>
<evidence type="ECO:0000256" key="1">
    <source>
        <dbReference type="ARBA" id="ARBA00009995"/>
    </source>
</evidence>
<accession>A0A7H9SLF4</accession>
<keyword evidence="3 4" id="KW-0808">Transferase</keyword>
<dbReference type="AlphaFoldDB" id="A0A7H9SLF4"/>
<dbReference type="EMBL" id="MT524939">
    <property type="protein sequence ID" value="QNH67994.1"/>
    <property type="molecule type" value="mRNA"/>
</dbReference>
<evidence type="ECO:0000256" key="3">
    <source>
        <dbReference type="ARBA" id="ARBA00022679"/>
    </source>
</evidence>
<dbReference type="CDD" id="cd03784">
    <property type="entry name" value="GT1_Gtf-like"/>
    <property type="match status" value="1"/>
</dbReference>
<dbReference type="PANTHER" id="PTHR48043:SF145">
    <property type="entry name" value="FI06409P-RELATED"/>
    <property type="match status" value="1"/>
</dbReference>
<dbReference type="SUPFAM" id="SSF53756">
    <property type="entry name" value="UDP-Glycosyltransferase/glycogen phosphorylase"/>
    <property type="match status" value="1"/>
</dbReference>
<reference evidence="4" key="1">
    <citation type="journal article" date="2020" name="Comp. Biochem. Physiol. Part D Genomics Proteomics">
        <title>The genome of the marine monogonont rotifer Brachionus rotundiformis and insight into species-specific detoxification components in Brachionus spp.</title>
        <authorList>
            <person name="Kang H.M."/>
            <person name="Kim M.S."/>
            <person name="Choi B.S."/>
            <person name="Kim D.H."/>
            <person name="Kim H.J."/>
            <person name="Hwang U.K."/>
            <person name="Hagiwara A."/>
            <person name="Lee J.S."/>
        </authorList>
    </citation>
    <scope>NUCLEOTIDE SEQUENCE</scope>
</reference>
<protein>
    <submittedName>
        <fullName evidence="4">UDP-glucuronosyltransferase-like protein 5</fullName>
    </submittedName>
</protein>
<evidence type="ECO:0000256" key="2">
    <source>
        <dbReference type="ARBA" id="ARBA00022676"/>
    </source>
</evidence>
<dbReference type="InterPro" id="IPR050271">
    <property type="entry name" value="UDP-glycosyltransferase"/>
</dbReference>
<reference evidence="4" key="2">
    <citation type="submission" date="2020-05" db="EMBL/GenBank/DDBJ databases">
        <authorList>
            <person name="Kang H.-M."/>
            <person name="Kim M.-S."/>
            <person name="Lee J.-S."/>
        </authorList>
    </citation>
    <scope>NUCLEOTIDE SEQUENCE</scope>
</reference>
<organism evidence="4">
    <name type="scientific">Brachionus plicatilis</name>
    <name type="common">Marine rotifer</name>
    <name type="synonym">Brachionus muelleri</name>
    <dbReference type="NCBI Taxonomy" id="10195"/>
    <lineage>
        <taxon>Eukaryota</taxon>
        <taxon>Metazoa</taxon>
        <taxon>Spiralia</taxon>
        <taxon>Gnathifera</taxon>
        <taxon>Rotifera</taxon>
        <taxon>Eurotatoria</taxon>
        <taxon>Monogononta</taxon>
        <taxon>Pseudotrocha</taxon>
        <taxon>Ploima</taxon>
        <taxon>Brachionidae</taxon>
        <taxon>Brachionus</taxon>
    </lineage>
</organism>
<dbReference type="InterPro" id="IPR002213">
    <property type="entry name" value="UDP_glucos_trans"/>
</dbReference>
<dbReference type="PANTHER" id="PTHR48043">
    <property type="entry name" value="EG:EG0003.4 PROTEIN-RELATED"/>
    <property type="match status" value="1"/>
</dbReference>
<evidence type="ECO:0000313" key="4">
    <source>
        <dbReference type="EMBL" id="QNH67994.1"/>
    </source>
</evidence>
<proteinExistence type="evidence at transcript level"/>
<name>A0A7H9SLF4_BRAPC</name>
<sequence>MEKKKAFIIPFPQHGHINPMLSMTRELVQNHHFDVTFYGLEDRREAIESTGATYREFKHFNMNKHLDMPDIIDIFKYQLKVSHQELPCLFEDCIREQPDVIIYDFMSLYGKFLLNLVRKKKCLKRPIGVCFTPTFAIKPGVFPTSKEWSEAMGLNFWSIFRFIWLFVLQITLSAKFRLNIWNTMKFFAETDDLNLIGISPEFQPKREFFGNELKFVGHSASDTMRKAKVISDEKLREFLDSTDLLNPSFDPGRKKEKILIFASLGTVFNDFKSVFDKILESFSLFESENPSLESRLVVSVGHKVFEQYKDFKIQKNVLISPHVPQINVLEKASLFITHCGMGSTNEAIHFAVPVICIPMAADQPFVAKRLCDDLNLGLRFDPFEFTPCQLKEAMVKVLNDPSYHQRILEFSKILNKYNGGKIAAEEIDGFLTENRKKQD</sequence>
<dbReference type="Pfam" id="PF00201">
    <property type="entry name" value="UDPGT"/>
    <property type="match status" value="1"/>
</dbReference>
<comment type="similarity">
    <text evidence="1">Belongs to the UDP-glycosyltransferase family.</text>
</comment>
<keyword evidence="2" id="KW-0328">Glycosyltransferase</keyword>
<dbReference type="Gene3D" id="3.40.50.2000">
    <property type="entry name" value="Glycogen Phosphorylase B"/>
    <property type="match status" value="2"/>
</dbReference>